<evidence type="ECO:0000256" key="2">
    <source>
        <dbReference type="ARBA" id="ARBA00022617"/>
    </source>
</evidence>
<dbReference type="Gene3D" id="1.10.760.10">
    <property type="entry name" value="Cytochrome c-like domain"/>
    <property type="match status" value="1"/>
</dbReference>
<keyword evidence="3 6" id="KW-0479">Metal-binding</keyword>
<comment type="caution">
    <text evidence="9">The sequence shown here is derived from an EMBL/GenBank/DDBJ whole genome shotgun (WGS) entry which is preliminary data.</text>
</comment>
<dbReference type="Pfam" id="PF00034">
    <property type="entry name" value="Cytochrom_C"/>
    <property type="match status" value="1"/>
</dbReference>
<feature type="signal peptide" evidence="7">
    <location>
        <begin position="1"/>
        <end position="34"/>
    </location>
</feature>
<dbReference type="InterPro" id="IPR002327">
    <property type="entry name" value="Cyt_c_1A/1B"/>
</dbReference>
<protein>
    <submittedName>
        <fullName evidence="9">Cytochrome c2</fullName>
    </submittedName>
</protein>
<organism evidence="9 10">
    <name type="scientific">Cupriavidus taiwanensis</name>
    <dbReference type="NCBI Taxonomy" id="164546"/>
    <lineage>
        <taxon>Bacteria</taxon>
        <taxon>Pseudomonadati</taxon>
        <taxon>Pseudomonadota</taxon>
        <taxon>Betaproteobacteria</taxon>
        <taxon>Burkholderiales</taxon>
        <taxon>Burkholderiaceae</taxon>
        <taxon>Cupriavidus</taxon>
    </lineage>
</organism>
<evidence type="ECO:0000313" key="10">
    <source>
        <dbReference type="Proteomes" id="UP000256297"/>
    </source>
</evidence>
<evidence type="ECO:0000256" key="6">
    <source>
        <dbReference type="PROSITE-ProRule" id="PRU00433"/>
    </source>
</evidence>
<dbReference type="GO" id="GO:0020037">
    <property type="term" value="F:heme binding"/>
    <property type="evidence" value="ECO:0007669"/>
    <property type="project" value="InterPro"/>
</dbReference>
<evidence type="ECO:0000256" key="3">
    <source>
        <dbReference type="ARBA" id="ARBA00022723"/>
    </source>
</evidence>
<name>A0A976A9Q8_9BURK</name>
<dbReference type="PROSITE" id="PS51007">
    <property type="entry name" value="CYTC"/>
    <property type="match status" value="1"/>
</dbReference>
<dbReference type="SUPFAM" id="SSF46626">
    <property type="entry name" value="Cytochrome c"/>
    <property type="match status" value="1"/>
</dbReference>
<dbReference type="GO" id="GO:0046872">
    <property type="term" value="F:metal ion binding"/>
    <property type="evidence" value="ECO:0007669"/>
    <property type="project" value="UniProtKB-KW"/>
</dbReference>
<accession>A0A976A9Q8</accession>
<evidence type="ECO:0000256" key="7">
    <source>
        <dbReference type="SAM" id="SignalP"/>
    </source>
</evidence>
<dbReference type="PRINTS" id="PR00604">
    <property type="entry name" value="CYTCHRMECIAB"/>
</dbReference>
<keyword evidence="1" id="KW-0813">Transport</keyword>
<feature type="chain" id="PRO_5037196040" evidence="7">
    <location>
        <begin position="35"/>
        <end position="139"/>
    </location>
</feature>
<keyword evidence="4" id="KW-0249">Electron transport</keyword>
<evidence type="ECO:0000256" key="5">
    <source>
        <dbReference type="ARBA" id="ARBA00023004"/>
    </source>
</evidence>
<keyword evidence="5 6" id="KW-0408">Iron</keyword>
<proteinExistence type="predicted"/>
<dbReference type="PANTHER" id="PTHR11961">
    <property type="entry name" value="CYTOCHROME C"/>
    <property type="match status" value="1"/>
</dbReference>
<evidence type="ECO:0000256" key="4">
    <source>
        <dbReference type="ARBA" id="ARBA00022982"/>
    </source>
</evidence>
<dbReference type="InterPro" id="IPR009056">
    <property type="entry name" value="Cyt_c-like_dom"/>
</dbReference>
<feature type="domain" description="Cytochrome c" evidence="8">
    <location>
        <begin position="38"/>
        <end position="139"/>
    </location>
</feature>
<dbReference type="Proteomes" id="UP000256297">
    <property type="component" value="Chromosome CBM2589_a"/>
</dbReference>
<dbReference type="AlphaFoldDB" id="A0A976A9Q8"/>
<keyword evidence="2 6" id="KW-0349">Heme</keyword>
<evidence type="ECO:0000259" key="8">
    <source>
        <dbReference type="PROSITE" id="PS51007"/>
    </source>
</evidence>
<keyword evidence="7" id="KW-0732">Signal</keyword>
<reference evidence="9 10" key="1">
    <citation type="submission" date="2018-01" db="EMBL/GenBank/DDBJ databases">
        <authorList>
            <person name="Clerissi C."/>
        </authorList>
    </citation>
    <scope>NUCLEOTIDE SEQUENCE [LARGE SCALE GENOMIC DNA]</scope>
    <source>
        <strain evidence="9">Cupriavidus taiwanensis STM 3521</strain>
    </source>
</reference>
<dbReference type="InterPro" id="IPR036909">
    <property type="entry name" value="Cyt_c-like_dom_sf"/>
</dbReference>
<evidence type="ECO:0000256" key="1">
    <source>
        <dbReference type="ARBA" id="ARBA00022448"/>
    </source>
</evidence>
<gene>
    <name evidence="9" type="primary">cycA</name>
    <name evidence="9" type="ORF">CBM2589_A90657</name>
</gene>
<evidence type="ECO:0000313" key="9">
    <source>
        <dbReference type="EMBL" id="SOY69299.1"/>
    </source>
</evidence>
<sequence length="139" mass="15025">MPTLAQHFRSKLHMRRTAATLLALTVFTAVPATATAAADLQAGKALFATRCASCHHVGRNARAGFGPQLNGIFGRAAGSTPDFQYSDAMRASKVVWSPDTLRAFVRSPGKVVPGTKMRFWGLGDDQQITDLLAYLETFK</sequence>
<dbReference type="EMBL" id="OFSP01000039">
    <property type="protein sequence ID" value="SOY69299.1"/>
    <property type="molecule type" value="Genomic_DNA"/>
</dbReference>
<dbReference type="GO" id="GO:0009055">
    <property type="term" value="F:electron transfer activity"/>
    <property type="evidence" value="ECO:0007669"/>
    <property type="project" value="InterPro"/>
</dbReference>